<organism evidence="1 2">
    <name type="scientific">Rhabditophanes sp. KR3021</name>
    <dbReference type="NCBI Taxonomy" id="114890"/>
    <lineage>
        <taxon>Eukaryota</taxon>
        <taxon>Metazoa</taxon>
        <taxon>Ecdysozoa</taxon>
        <taxon>Nematoda</taxon>
        <taxon>Chromadorea</taxon>
        <taxon>Rhabditida</taxon>
        <taxon>Tylenchina</taxon>
        <taxon>Panagrolaimomorpha</taxon>
        <taxon>Strongyloidoidea</taxon>
        <taxon>Alloionematidae</taxon>
        <taxon>Rhabditophanes</taxon>
    </lineage>
</organism>
<dbReference type="Proteomes" id="UP000095286">
    <property type="component" value="Unplaced"/>
</dbReference>
<protein>
    <submittedName>
        <fullName evidence="2">G_PROTEIN_RECEP_F1_2 domain-containing protein</fullName>
    </submittedName>
</protein>
<proteinExistence type="predicted"/>
<reference evidence="2" key="1">
    <citation type="submission" date="2016-11" db="UniProtKB">
        <authorList>
            <consortium name="WormBaseParasite"/>
        </authorList>
    </citation>
    <scope>IDENTIFICATION</scope>
    <source>
        <strain evidence="2">KR3021</strain>
    </source>
</reference>
<evidence type="ECO:0000313" key="2">
    <source>
        <dbReference type="WBParaSite" id="RSKR_0000022600.1"/>
    </source>
</evidence>
<name>A0AC35TG47_9BILA</name>
<accession>A0AC35TG47</accession>
<dbReference type="WBParaSite" id="RSKR_0000022600.1">
    <property type="protein sequence ID" value="RSKR_0000022600.1"/>
    <property type="gene ID" value="RSKR_0000022600"/>
</dbReference>
<sequence>MIERIYATLSRSNYDRSRNSLPLVTAIAFIFVAAFAIEREKRSDGISIIVDDYWNIFIGLPMIAIYFILFRANVLLKASCHPNDKKSVVERFQIEENIILIKRTITLMTLCIGLHSITNILMIVVTYNFGYSDTTILIYHAFYGVRDFACFYGVYFFLHERCPVVTLLKRIGKVFCCGQHRRPPIQPINKMGGPKAPIHIIDTELRKNENKIMHENVYSAWY</sequence>
<evidence type="ECO:0000313" key="1">
    <source>
        <dbReference type="Proteomes" id="UP000095286"/>
    </source>
</evidence>